<evidence type="ECO:0000313" key="2">
    <source>
        <dbReference type="Proteomes" id="UP001229421"/>
    </source>
</evidence>
<evidence type="ECO:0000313" key="1">
    <source>
        <dbReference type="EMBL" id="KAK1413067.1"/>
    </source>
</evidence>
<reference evidence="1" key="1">
    <citation type="journal article" date="2023" name="bioRxiv">
        <title>Improved chromosome-level genome assembly for marigold (Tagetes erecta).</title>
        <authorList>
            <person name="Jiang F."/>
            <person name="Yuan L."/>
            <person name="Wang S."/>
            <person name="Wang H."/>
            <person name="Xu D."/>
            <person name="Wang A."/>
            <person name="Fan W."/>
        </authorList>
    </citation>
    <scope>NUCLEOTIDE SEQUENCE</scope>
    <source>
        <strain evidence="1">WSJ</strain>
        <tissue evidence="1">Leaf</tissue>
    </source>
</reference>
<keyword evidence="2" id="KW-1185">Reference proteome</keyword>
<dbReference type="EMBL" id="JAUHHV010000009">
    <property type="protein sequence ID" value="KAK1413067.1"/>
    <property type="molecule type" value="Genomic_DNA"/>
</dbReference>
<dbReference type="Proteomes" id="UP001229421">
    <property type="component" value="Unassembled WGS sequence"/>
</dbReference>
<sequence>MNMLELDRKAQAENEFNSFVGLKHENLTEITNRFLSVSSNLKTYDEKLGNHEQVTKHLDSLPTQWSLQIKELKQERNFFDLKLMDVINKLKSFDLDVKRKEYNQSMMLPTVSPQNVALITSAANSLRAVFGGSSSYGSVQSGGGSTSVCAGSNASITTQILSDTSALSGMLVHNHEALIGEVVEESV</sequence>
<accession>A0AAD8K2H8</accession>
<organism evidence="1 2">
    <name type="scientific">Tagetes erecta</name>
    <name type="common">African marigold</name>
    <dbReference type="NCBI Taxonomy" id="13708"/>
    <lineage>
        <taxon>Eukaryota</taxon>
        <taxon>Viridiplantae</taxon>
        <taxon>Streptophyta</taxon>
        <taxon>Embryophyta</taxon>
        <taxon>Tracheophyta</taxon>
        <taxon>Spermatophyta</taxon>
        <taxon>Magnoliopsida</taxon>
        <taxon>eudicotyledons</taxon>
        <taxon>Gunneridae</taxon>
        <taxon>Pentapetalae</taxon>
        <taxon>asterids</taxon>
        <taxon>campanulids</taxon>
        <taxon>Asterales</taxon>
        <taxon>Asteraceae</taxon>
        <taxon>Asteroideae</taxon>
        <taxon>Heliantheae alliance</taxon>
        <taxon>Tageteae</taxon>
        <taxon>Tagetes</taxon>
    </lineage>
</organism>
<name>A0AAD8K2H8_TARER</name>
<protein>
    <submittedName>
        <fullName evidence="1">Uncharacterized protein</fullName>
    </submittedName>
</protein>
<gene>
    <name evidence="1" type="ORF">QVD17_34798</name>
</gene>
<dbReference type="AlphaFoldDB" id="A0AAD8K2H8"/>
<proteinExistence type="predicted"/>
<comment type="caution">
    <text evidence="1">The sequence shown here is derived from an EMBL/GenBank/DDBJ whole genome shotgun (WGS) entry which is preliminary data.</text>
</comment>